<feature type="repeat" description="PPR" evidence="5">
    <location>
        <begin position="186"/>
        <end position="220"/>
    </location>
</feature>
<accession>A0A087HET5</accession>
<comment type="similarity">
    <text evidence="1">Belongs to the PPR family. P subfamily.</text>
</comment>
<dbReference type="InterPro" id="IPR002885">
    <property type="entry name" value="PPR_rpt"/>
</dbReference>
<evidence type="ECO:0000256" key="3">
    <source>
        <dbReference type="ARBA" id="ARBA00022946"/>
    </source>
</evidence>
<dbReference type="InterPro" id="IPR011990">
    <property type="entry name" value="TPR-like_helical_dom_sf"/>
</dbReference>
<feature type="repeat" description="PPR" evidence="5">
    <location>
        <begin position="291"/>
        <end position="325"/>
    </location>
</feature>
<dbReference type="AlphaFoldDB" id="A0A087HET5"/>
<feature type="repeat" description="PPR" evidence="5">
    <location>
        <begin position="221"/>
        <end position="255"/>
    </location>
</feature>
<evidence type="ECO:0000313" key="7">
    <source>
        <dbReference type="Proteomes" id="UP000029120"/>
    </source>
</evidence>
<keyword evidence="7" id="KW-1185">Reference proteome</keyword>
<keyword evidence="3" id="KW-0809">Transit peptide</keyword>
<dbReference type="eggNOG" id="KOG4197">
    <property type="taxonomic scope" value="Eukaryota"/>
</dbReference>
<dbReference type="OMA" id="DSDCYFT"/>
<evidence type="ECO:0000313" key="6">
    <source>
        <dbReference type="EMBL" id="KFK40637.1"/>
    </source>
</evidence>
<sequence>MALLSRIRSSSSLLRHLNPSPQIRSLTSASSILSPDSKTPLTSKQKSKTALSLLKSEKDPDRILEICRAASLTPDCHIDRIAFSAAVENLAEAKHFTAVTNLLDGFIENRSDLKSERFAAHAIVLYAQANMLDHSLKMFNELERFGIVRTVKSLNALLFACLVAKDYKEAKRVYIEFPKMYKIEPDLETYNRMIRVFCESGSASSSYSIVAEMERKGVKPNSSSFGVMIAGFYQEGKNEEVGKVLAMMKDRGVNVGVSTQNVRILSLCKKKKSVEAKALLDGMLSAGMKPNTITYSHLIHGFCNEGDFDEAKKLFKVMVNRGCKPDSECYFTLIYYLCKGGDFETALSLCKESMEKNWVPSFSIMKSLVNGLASSLKVEEAKALIAQVKEKFTRNVELWNEVEAALPQ</sequence>
<gene>
    <name evidence="6" type="ordered locus">AALP_Aa2g022600</name>
</gene>
<evidence type="ECO:0000256" key="2">
    <source>
        <dbReference type="ARBA" id="ARBA00022737"/>
    </source>
</evidence>
<dbReference type="InterPro" id="IPR050667">
    <property type="entry name" value="PPR-containing_protein"/>
</dbReference>
<dbReference type="Pfam" id="PF13041">
    <property type="entry name" value="PPR_2"/>
    <property type="match status" value="2"/>
</dbReference>
<keyword evidence="2" id="KW-0677">Repeat</keyword>
<evidence type="ECO:0000256" key="1">
    <source>
        <dbReference type="ARBA" id="ARBA00007626"/>
    </source>
</evidence>
<dbReference type="Gramene" id="KFK40637">
    <property type="protein sequence ID" value="KFK40637"/>
    <property type="gene ID" value="AALP_AA2G022600"/>
</dbReference>
<protein>
    <recommendedName>
        <fullName evidence="8">Pentacotripeptide-repeat region of PRORP domain-containing protein</fullName>
    </recommendedName>
</protein>
<dbReference type="FunFam" id="1.25.40.10:FF:001070">
    <property type="entry name" value="Pentatricopeptide repeat-containing protein At1g11630, mitochondrial"/>
    <property type="match status" value="1"/>
</dbReference>
<evidence type="ECO:0008006" key="8">
    <source>
        <dbReference type="Google" id="ProtNLM"/>
    </source>
</evidence>
<dbReference type="NCBIfam" id="TIGR00756">
    <property type="entry name" value="PPR"/>
    <property type="match status" value="4"/>
</dbReference>
<dbReference type="Pfam" id="PF01535">
    <property type="entry name" value="PPR"/>
    <property type="match status" value="2"/>
</dbReference>
<dbReference type="Gene3D" id="1.25.40.10">
    <property type="entry name" value="Tetratricopeptide repeat domain"/>
    <property type="match status" value="3"/>
</dbReference>
<evidence type="ECO:0000256" key="5">
    <source>
        <dbReference type="PROSITE-ProRule" id="PRU00708"/>
    </source>
</evidence>
<dbReference type="PANTHER" id="PTHR47939:SF9">
    <property type="entry name" value="(WILD MALAYSIAN BANANA) HYPOTHETICAL PROTEIN"/>
    <property type="match status" value="1"/>
</dbReference>
<dbReference type="Proteomes" id="UP000029120">
    <property type="component" value="Chromosome 2"/>
</dbReference>
<reference evidence="7" key="1">
    <citation type="journal article" date="2015" name="Nat. Plants">
        <title>Genome expansion of Arabis alpina linked with retrotransposition and reduced symmetric DNA methylation.</title>
        <authorList>
            <person name="Willing E.M."/>
            <person name="Rawat V."/>
            <person name="Mandakova T."/>
            <person name="Maumus F."/>
            <person name="James G.V."/>
            <person name="Nordstroem K.J."/>
            <person name="Becker C."/>
            <person name="Warthmann N."/>
            <person name="Chica C."/>
            <person name="Szarzynska B."/>
            <person name="Zytnicki M."/>
            <person name="Albani M.C."/>
            <person name="Kiefer C."/>
            <person name="Bergonzi S."/>
            <person name="Castaings L."/>
            <person name="Mateos J.L."/>
            <person name="Berns M.C."/>
            <person name="Bujdoso N."/>
            <person name="Piofczyk T."/>
            <person name="de Lorenzo L."/>
            <person name="Barrero-Sicilia C."/>
            <person name="Mateos I."/>
            <person name="Piednoel M."/>
            <person name="Hagmann J."/>
            <person name="Chen-Min-Tao R."/>
            <person name="Iglesias-Fernandez R."/>
            <person name="Schuster S.C."/>
            <person name="Alonso-Blanco C."/>
            <person name="Roudier F."/>
            <person name="Carbonero P."/>
            <person name="Paz-Ares J."/>
            <person name="Davis S.J."/>
            <person name="Pecinka A."/>
            <person name="Quesneville H."/>
            <person name="Colot V."/>
            <person name="Lysak M.A."/>
            <person name="Weigel D."/>
            <person name="Coupland G."/>
            <person name="Schneeberger K."/>
        </authorList>
    </citation>
    <scope>NUCLEOTIDE SEQUENCE [LARGE SCALE GENOMIC DNA]</scope>
    <source>
        <strain evidence="7">cv. Pajares</strain>
    </source>
</reference>
<dbReference type="EMBL" id="CM002870">
    <property type="protein sequence ID" value="KFK40637.1"/>
    <property type="molecule type" value="Genomic_DNA"/>
</dbReference>
<name>A0A087HET5_ARAAL</name>
<keyword evidence="4" id="KW-0496">Mitochondrion</keyword>
<dbReference type="PANTHER" id="PTHR47939">
    <property type="entry name" value="MEMBRANE-ASSOCIATED SALT-INDUCIBLE PROTEIN-LIKE"/>
    <property type="match status" value="1"/>
</dbReference>
<dbReference type="FunFam" id="1.25.40.10:FF:002935">
    <property type="entry name" value="Pentatricopeptide repeat-containing protein At1g61870, mitochondrial"/>
    <property type="match status" value="1"/>
</dbReference>
<organism evidence="6 7">
    <name type="scientific">Arabis alpina</name>
    <name type="common">Alpine rock-cress</name>
    <dbReference type="NCBI Taxonomy" id="50452"/>
    <lineage>
        <taxon>Eukaryota</taxon>
        <taxon>Viridiplantae</taxon>
        <taxon>Streptophyta</taxon>
        <taxon>Embryophyta</taxon>
        <taxon>Tracheophyta</taxon>
        <taxon>Spermatophyta</taxon>
        <taxon>Magnoliopsida</taxon>
        <taxon>eudicotyledons</taxon>
        <taxon>Gunneridae</taxon>
        <taxon>Pentapetalae</taxon>
        <taxon>rosids</taxon>
        <taxon>malvids</taxon>
        <taxon>Brassicales</taxon>
        <taxon>Brassicaceae</taxon>
        <taxon>Arabideae</taxon>
        <taxon>Arabis</taxon>
    </lineage>
</organism>
<evidence type="ECO:0000256" key="4">
    <source>
        <dbReference type="ARBA" id="ARBA00023128"/>
    </source>
</evidence>
<dbReference type="OrthoDB" id="185373at2759"/>
<dbReference type="PROSITE" id="PS51375">
    <property type="entry name" value="PPR"/>
    <property type="match status" value="4"/>
</dbReference>
<feature type="repeat" description="PPR" evidence="5">
    <location>
        <begin position="326"/>
        <end position="360"/>
    </location>
</feature>
<proteinExistence type="inferred from homology"/>